<dbReference type="PROSITE" id="PS00616">
    <property type="entry name" value="HIS_ACID_PHOSPHAT_1"/>
    <property type="match status" value="1"/>
</dbReference>
<reference evidence="4" key="1">
    <citation type="submission" date="2025-08" db="UniProtKB">
        <authorList>
            <consortium name="RefSeq"/>
        </authorList>
    </citation>
    <scope>IDENTIFICATION</scope>
</reference>
<comment type="similarity">
    <text evidence="1">Belongs to the histidine acid phosphatase family.</text>
</comment>
<dbReference type="RefSeq" id="XP_036368427.1">
    <property type="nucleotide sequence ID" value="XM_036512534.1"/>
</dbReference>
<dbReference type="Proteomes" id="UP000515154">
    <property type="component" value="Linkage group LG23"/>
</dbReference>
<dbReference type="Pfam" id="PF00328">
    <property type="entry name" value="His_Phos_2"/>
    <property type="match status" value="1"/>
</dbReference>
<evidence type="ECO:0000256" key="2">
    <source>
        <dbReference type="SAM" id="MobiDB-lite"/>
    </source>
</evidence>
<dbReference type="CDD" id="cd07061">
    <property type="entry name" value="HP_HAP_like"/>
    <property type="match status" value="1"/>
</dbReference>
<keyword evidence="3" id="KW-1185">Reference proteome</keyword>
<protein>
    <submittedName>
        <fullName evidence="4">Lysophosphatidic acid phosphatase type 6 isoform X1</fullName>
    </submittedName>
</protein>
<feature type="region of interest" description="Disordered" evidence="2">
    <location>
        <begin position="20"/>
        <end position="52"/>
    </location>
</feature>
<dbReference type="SUPFAM" id="SSF53254">
    <property type="entry name" value="Phosphoglycerate mutase-like"/>
    <property type="match status" value="1"/>
</dbReference>
<name>A0A7E6FNH8_9MOLL</name>
<dbReference type="InterPro" id="IPR033379">
    <property type="entry name" value="Acid_Pase_AS"/>
</dbReference>
<dbReference type="PANTHER" id="PTHR11567">
    <property type="entry name" value="ACID PHOSPHATASE-RELATED"/>
    <property type="match status" value="1"/>
</dbReference>
<evidence type="ECO:0000313" key="4">
    <source>
        <dbReference type="RefSeq" id="XP_036368427.1"/>
    </source>
</evidence>
<dbReference type="AlphaFoldDB" id="A0A7E6FNH8"/>
<feature type="compositionally biased region" description="Polar residues" evidence="2">
    <location>
        <begin position="117"/>
        <end position="137"/>
    </location>
</feature>
<organism evidence="3 4">
    <name type="scientific">Octopus sinensis</name>
    <name type="common">East Asian common octopus</name>
    <dbReference type="NCBI Taxonomy" id="2607531"/>
    <lineage>
        <taxon>Eukaryota</taxon>
        <taxon>Metazoa</taxon>
        <taxon>Spiralia</taxon>
        <taxon>Lophotrochozoa</taxon>
        <taxon>Mollusca</taxon>
        <taxon>Cephalopoda</taxon>
        <taxon>Coleoidea</taxon>
        <taxon>Octopodiformes</taxon>
        <taxon>Octopoda</taxon>
        <taxon>Incirrata</taxon>
        <taxon>Octopodidae</taxon>
        <taxon>Octopus</taxon>
    </lineage>
</organism>
<dbReference type="GO" id="GO:0016791">
    <property type="term" value="F:phosphatase activity"/>
    <property type="evidence" value="ECO:0007669"/>
    <property type="project" value="TreeGrafter"/>
</dbReference>
<feature type="compositionally biased region" description="Gly residues" evidence="2">
    <location>
        <begin position="25"/>
        <end position="35"/>
    </location>
</feature>
<sequence>MNRLGRRLWRFSVVYSRDYCSSSSRGGGGGGGGSSGSSSSSSSGGGGRGSRGGVVLTGVSLVMLGSTSITLMASNKQEKEPVLSSAEPKLTSTVPKPSPTEPSKPDTKPNLAPTEPNLPSTETNLLPTELDSPSTEPNLPEQLCYGPDLSEEDLVPRKENPLVACISRLLCRFKVESSSQISEDQKPLTKSKLAGKLPTCCETDVSKTTKQGPTKNCITHGTAEKSQQCPPPGLVLKKALVIFRHGARTPILTIPNIEQASYTTNLFMTGMPFAEFDYNVVDEANGGPQPYSATEASYRPVILKGGAISAQLTSLGHYQTYSLGLSLRKDYIEKHKLISSELKNEEIFLKSTNITRTIKSLCSVLSGLYGPIEIRKVAPISIPVASDNNEVLIPKPSLCPNLLHYHMLAQKVAYCQSDMLYDRLKIEKVLGIDSFNTKERIKWIEARDDLVARKVHGLPIPNQLEPFMSVIEKHATTLLYKSLCGLEKDDRRIATVLSCGKAIDLFLQHLGPDSKDSNYKLYLYSCHDSSLCAILGAFDIFDYKWPPFAADLRIELYEDKKSHKFVKVSYLNKDVISRGCDEIYTPYDKFVKGLSCMATDKETHDKLCNSSEICRKFSQAASSSPSTMSSSSVDSFKKRNSLAKAADMRML</sequence>
<dbReference type="InterPro" id="IPR000560">
    <property type="entry name" value="His_Pase_clade-2"/>
</dbReference>
<accession>A0A7E6FNH8</accession>
<evidence type="ECO:0000313" key="3">
    <source>
        <dbReference type="Proteomes" id="UP000515154"/>
    </source>
</evidence>
<dbReference type="InterPro" id="IPR029033">
    <property type="entry name" value="His_PPase_superfam"/>
</dbReference>
<dbReference type="PANTHER" id="PTHR11567:SF202">
    <property type="entry name" value="LYSOPHOSPHATIDIC ACID PHOSPHATASE TYPE 6"/>
    <property type="match status" value="1"/>
</dbReference>
<gene>
    <name evidence="4" type="primary">LOC115223456</name>
</gene>
<evidence type="ECO:0000256" key="1">
    <source>
        <dbReference type="ARBA" id="ARBA00005375"/>
    </source>
</evidence>
<dbReference type="Gene3D" id="3.40.50.1240">
    <property type="entry name" value="Phosphoglycerate mutase-like"/>
    <property type="match status" value="1"/>
</dbReference>
<feature type="compositionally biased region" description="Gly residues" evidence="2">
    <location>
        <begin position="43"/>
        <end position="52"/>
    </location>
</feature>
<feature type="region of interest" description="Disordered" evidence="2">
    <location>
        <begin position="75"/>
        <end position="138"/>
    </location>
</feature>
<proteinExistence type="inferred from homology"/>
<dbReference type="InterPro" id="IPR050645">
    <property type="entry name" value="Histidine_acid_phosphatase"/>
</dbReference>